<dbReference type="HAMAP" id="MF_00422">
    <property type="entry name" value="SecE"/>
    <property type="match status" value="1"/>
</dbReference>
<dbReference type="GO" id="GO:0065002">
    <property type="term" value="P:intracellular protein transmembrane transport"/>
    <property type="evidence" value="ECO:0007669"/>
    <property type="project" value="UniProtKB-UniRule"/>
</dbReference>
<dbReference type="Gene3D" id="1.20.5.1030">
    <property type="entry name" value="Preprotein translocase secy subunit"/>
    <property type="match status" value="1"/>
</dbReference>
<comment type="similarity">
    <text evidence="9">Belongs to the SecE/SEC61-gamma family.</text>
</comment>
<organism evidence="10 11">
    <name type="scientific">Ciceribacter ferrooxidans</name>
    <dbReference type="NCBI Taxonomy" id="2509717"/>
    <lineage>
        <taxon>Bacteria</taxon>
        <taxon>Pseudomonadati</taxon>
        <taxon>Pseudomonadota</taxon>
        <taxon>Alphaproteobacteria</taxon>
        <taxon>Hyphomicrobiales</taxon>
        <taxon>Rhizobiaceae</taxon>
        <taxon>Ciceribacter</taxon>
    </lineage>
</organism>
<evidence type="ECO:0000313" key="11">
    <source>
        <dbReference type="Proteomes" id="UP000291088"/>
    </source>
</evidence>
<protein>
    <recommendedName>
        <fullName evidence="9">Protein translocase subunit SecE</fullName>
    </recommendedName>
</protein>
<evidence type="ECO:0000256" key="9">
    <source>
        <dbReference type="HAMAP-Rule" id="MF_00422"/>
    </source>
</evidence>
<dbReference type="NCBIfam" id="TIGR00964">
    <property type="entry name" value="secE_bact"/>
    <property type="match status" value="1"/>
</dbReference>
<dbReference type="RefSeq" id="WP_112691122.1">
    <property type="nucleotide sequence ID" value="NZ_SDVB01000170.1"/>
</dbReference>
<keyword evidence="6 9" id="KW-1133">Transmembrane helix</keyword>
<evidence type="ECO:0000256" key="3">
    <source>
        <dbReference type="ARBA" id="ARBA00022475"/>
    </source>
</evidence>
<evidence type="ECO:0000313" key="10">
    <source>
        <dbReference type="EMBL" id="RYC17576.1"/>
    </source>
</evidence>
<keyword evidence="8 9" id="KW-0472">Membrane</keyword>
<keyword evidence="3 9" id="KW-1003">Cell membrane</keyword>
<evidence type="ECO:0000256" key="1">
    <source>
        <dbReference type="ARBA" id="ARBA00004370"/>
    </source>
</evidence>
<dbReference type="PROSITE" id="PS01067">
    <property type="entry name" value="SECE_SEC61G"/>
    <property type="match status" value="1"/>
</dbReference>
<keyword evidence="4 9" id="KW-0812">Transmembrane</keyword>
<dbReference type="InterPro" id="IPR001901">
    <property type="entry name" value="Translocase_SecE/Sec61-g"/>
</dbReference>
<dbReference type="OrthoDB" id="9812738at2"/>
<evidence type="ECO:0000256" key="8">
    <source>
        <dbReference type="ARBA" id="ARBA00023136"/>
    </source>
</evidence>
<dbReference type="AlphaFoldDB" id="A0A4Q2TJL8"/>
<evidence type="ECO:0000256" key="6">
    <source>
        <dbReference type="ARBA" id="ARBA00022989"/>
    </source>
</evidence>
<dbReference type="GO" id="GO:0006605">
    <property type="term" value="P:protein targeting"/>
    <property type="evidence" value="ECO:0007669"/>
    <property type="project" value="UniProtKB-UniRule"/>
</dbReference>
<dbReference type="Proteomes" id="UP000291088">
    <property type="component" value="Unassembled WGS sequence"/>
</dbReference>
<keyword evidence="2 9" id="KW-0813">Transport</keyword>
<dbReference type="GO" id="GO:0009306">
    <property type="term" value="P:protein secretion"/>
    <property type="evidence" value="ECO:0007669"/>
    <property type="project" value="UniProtKB-UniRule"/>
</dbReference>
<reference evidence="10 11" key="1">
    <citation type="submission" date="2019-01" db="EMBL/GenBank/DDBJ databases">
        <authorList>
            <person name="Deng T."/>
        </authorList>
    </citation>
    <scope>NUCLEOTIDE SEQUENCE [LARGE SCALE GENOMIC DNA]</scope>
    <source>
        <strain evidence="10 11">F8825</strain>
    </source>
</reference>
<dbReference type="Pfam" id="PF00584">
    <property type="entry name" value="SecE"/>
    <property type="match status" value="1"/>
</dbReference>
<keyword evidence="5 9" id="KW-0653">Protein transport</keyword>
<comment type="function">
    <text evidence="9">Essential subunit of the Sec protein translocation channel SecYEG. Clamps together the 2 halves of SecY. May contact the channel plug during translocation.</text>
</comment>
<evidence type="ECO:0000256" key="7">
    <source>
        <dbReference type="ARBA" id="ARBA00023010"/>
    </source>
</evidence>
<gene>
    <name evidence="9 10" type="primary">secE</name>
    <name evidence="10" type="ORF">EUU22_06210</name>
</gene>
<dbReference type="InterPro" id="IPR038379">
    <property type="entry name" value="SecE_sf"/>
</dbReference>
<dbReference type="GO" id="GO:0043952">
    <property type="term" value="P:protein transport by the Sec complex"/>
    <property type="evidence" value="ECO:0007669"/>
    <property type="project" value="UniProtKB-UniRule"/>
</dbReference>
<name>A0A4Q2TJL8_9HYPH</name>
<dbReference type="PANTHER" id="PTHR33910:SF1">
    <property type="entry name" value="PROTEIN TRANSLOCASE SUBUNIT SECE"/>
    <property type="match status" value="1"/>
</dbReference>
<sequence>MASKTNPFAFLQQVRSETNKVTWPTRRETMISTAMVLFMVLFAALFFFSADQIIGWLIGLVLSVGN</sequence>
<keyword evidence="7 9" id="KW-0811">Translocation</keyword>
<keyword evidence="11" id="KW-1185">Reference proteome</keyword>
<comment type="subcellular location">
    <subcellularLocation>
        <location evidence="9">Cell membrane</location>
        <topology evidence="9">Single-pass membrane protein</topology>
    </subcellularLocation>
    <subcellularLocation>
        <location evidence="1">Membrane</location>
    </subcellularLocation>
</comment>
<comment type="caution">
    <text evidence="10">The sequence shown here is derived from an EMBL/GenBank/DDBJ whole genome shotgun (WGS) entry which is preliminary data.</text>
</comment>
<feature type="transmembrane region" description="Helical" evidence="9">
    <location>
        <begin position="36"/>
        <end position="62"/>
    </location>
</feature>
<evidence type="ECO:0000256" key="4">
    <source>
        <dbReference type="ARBA" id="ARBA00022692"/>
    </source>
</evidence>
<comment type="subunit">
    <text evidence="9">Component of the Sec protein translocase complex. Heterotrimer consisting of SecY, SecE and SecG subunits. The heterotrimers can form oligomers, although 1 heterotrimer is thought to be able to translocate proteins. Interacts with the ribosome. Interacts with SecDF, and other proteins may be involved. Interacts with SecA.</text>
</comment>
<dbReference type="InterPro" id="IPR005807">
    <property type="entry name" value="SecE_bac"/>
</dbReference>
<evidence type="ECO:0000256" key="5">
    <source>
        <dbReference type="ARBA" id="ARBA00022927"/>
    </source>
</evidence>
<proteinExistence type="inferred from homology"/>
<dbReference type="GO" id="GO:0008320">
    <property type="term" value="F:protein transmembrane transporter activity"/>
    <property type="evidence" value="ECO:0007669"/>
    <property type="project" value="UniProtKB-UniRule"/>
</dbReference>
<dbReference type="PANTHER" id="PTHR33910">
    <property type="entry name" value="PROTEIN TRANSLOCASE SUBUNIT SECE"/>
    <property type="match status" value="1"/>
</dbReference>
<dbReference type="GO" id="GO:0005886">
    <property type="term" value="C:plasma membrane"/>
    <property type="evidence" value="ECO:0007669"/>
    <property type="project" value="UniProtKB-SubCell"/>
</dbReference>
<accession>A0A4Q2TJL8</accession>
<dbReference type="EMBL" id="SDVB01000170">
    <property type="protein sequence ID" value="RYC17576.1"/>
    <property type="molecule type" value="Genomic_DNA"/>
</dbReference>
<evidence type="ECO:0000256" key="2">
    <source>
        <dbReference type="ARBA" id="ARBA00022448"/>
    </source>
</evidence>